<dbReference type="PROSITE" id="PS00371">
    <property type="entry name" value="PTS_EIIA_TYPE_1_HIS"/>
    <property type="match status" value="1"/>
</dbReference>
<evidence type="ECO:0000259" key="15">
    <source>
        <dbReference type="PROSITE" id="PS51103"/>
    </source>
</evidence>
<dbReference type="NCBIfam" id="TIGR00830">
    <property type="entry name" value="PTBA"/>
    <property type="match status" value="1"/>
</dbReference>
<name>A0A371AYU8_9FIRM</name>
<protein>
    <submittedName>
        <fullName evidence="16">PTS beta-glucoside transporter subunit IIBCA</fullName>
    </submittedName>
</protein>
<proteinExistence type="predicted"/>
<evidence type="ECO:0000256" key="10">
    <source>
        <dbReference type="ARBA" id="ARBA00023136"/>
    </source>
</evidence>
<dbReference type="GO" id="GO:0016301">
    <property type="term" value="F:kinase activity"/>
    <property type="evidence" value="ECO:0007669"/>
    <property type="project" value="UniProtKB-KW"/>
</dbReference>
<keyword evidence="6" id="KW-0598">Phosphotransferase system</keyword>
<dbReference type="PROSITE" id="PS51093">
    <property type="entry name" value="PTS_EIIA_TYPE_1"/>
    <property type="match status" value="1"/>
</dbReference>
<keyword evidence="3" id="KW-1003">Cell membrane</keyword>
<dbReference type="GO" id="GO:0090589">
    <property type="term" value="F:protein-phosphocysteine-trehalose phosphotransferase system transporter activity"/>
    <property type="evidence" value="ECO:0007669"/>
    <property type="project" value="TreeGrafter"/>
</dbReference>
<dbReference type="PROSITE" id="PS01035">
    <property type="entry name" value="PTS_EIIB_TYPE_1_CYS"/>
    <property type="match status" value="1"/>
</dbReference>
<comment type="caution">
    <text evidence="16">The sequence shown here is derived from an EMBL/GenBank/DDBJ whole genome shotgun (WGS) entry which is preliminary data.</text>
</comment>
<dbReference type="InterPro" id="IPR001996">
    <property type="entry name" value="PTS_IIB_1"/>
</dbReference>
<dbReference type="InterPro" id="IPR050558">
    <property type="entry name" value="PTS_Sugar-Specific_Components"/>
</dbReference>
<evidence type="ECO:0000256" key="6">
    <source>
        <dbReference type="ARBA" id="ARBA00022683"/>
    </source>
</evidence>
<keyword evidence="9 12" id="KW-1133">Transmembrane helix</keyword>
<dbReference type="InterPro" id="IPR011055">
    <property type="entry name" value="Dup_hybrid_motif"/>
</dbReference>
<comment type="subcellular location">
    <subcellularLocation>
        <location evidence="1">Cell membrane</location>
        <topology evidence="1">Multi-pass membrane protein</topology>
    </subcellularLocation>
</comment>
<evidence type="ECO:0000256" key="1">
    <source>
        <dbReference type="ARBA" id="ARBA00004651"/>
    </source>
</evidence>
<keyword evidence="10 12" id="KW-0472">Membrane</keyword>
<evidence type="ECO:0000256" key="12">
    <source>
        <dbReference type="SAM" id="Phobius"/>
    </source>
</evidence>
<evidence type="ECO:0000256" key="7">
    <source>
        <dbReference type="ARBA" id="ARBA00022692"/>
    </source>
</evidence>
<dbReference type="InterPro" id="IPR011297">
    <property type="entry name" value="PTS_IIABC_b_glu"/>
</dbReference>
<keyword evidence="2" id="KW-0813">Transport</keyword>
<dbReference type="Pfam" id="PF00367">
    <property type="entry name" value="PTS_EIIB"/>
    <property type="match status" value="1"/>
</dbReference>
<evidence type="ECO:0000259" key="13">
    <source>
        <dbReference type="PROSITE" id="PS51093"/>
    </source>
</evidence>
<accession>A0A371AYU8</accession>
<gene>
    <name evidence="16" type="ORF">DWV06_04180</name>
</gene>
<evidence type="ECO:0000256" key="8">
    <source>
        <dbReference type="ARBA" id="ARBA00022777"/>
    </source>
</evidence>
<dbReference type="GO" id="GO:0008982">
    <property type="term" value="F:protein-N(PI)-phosphohistidine-sugar phosphotransferase activity"/>
    <property type="evidence" value="ECO:0007669"/>
    <property type="project" value="InterPro"/>
</dbReference>
<evidence type="ECO:0000256" key="3">
    <source>
        <dbReference type="ARBA" id="ARBA00022475"/>
    </source>
</evidence>
<evidence type="ECO:0000259" key="14">
    <source>
        <dbReference type="PROSITE" id="PS51098"/>
    </source>
</evidence>
<dbReference type="OrthoDB" id="92465at2"/>
<feature type="transmembrane region" description="Helical" evidence="12">
    <location>
        <begin position="98"/>
        <end position="120"/>
    </location>
</feature>
<sequence length="625" mass="67937">MDYKKTATDILNYVGNVNNVSHLEHCSTRLRFSLIDNKKVDVKALEKVPGVLGVSMAAQCQVIVGNNVVEIYDEILKLGQFEKNAKKTSTEKKKIGDFILDFIISIFQPIIPAVAGAGMLKAMLLLLSMLHLIDKTSQTFLILSYIGDAVFYFLPIMVAITTSTKLKVNNLVSVGVICALLLPNMTTLLSEGASFLSIPITNVSYPSQVFPAILSVIFYSFMEKFFTKISPKSIRIFFVPMVSLLVTVPITLLLLGPIGFFFGTGLTNVILFLFQKFGWIAVGLVAAILPFMIATGMHKVLVPYAISSITGVGKELLYLPASLAHNISQSGACFAVALRTKNTELKSTALSAGISALFGITEPALYGVTLQRKRVLAGVMISSFIGGLSIGLFGVAAFALVGPGLASISMYIDESNGSNFIFAIIGFVVSFVVSFVVTFILWKEDTGKQDILINEDEISKEEKTVSMIASDSTVSIVQPIKGEVIPLNEVKDDIFSKKILGDGFAVKPVDGNLYAPCDGEVMMLFDTKHSIALKAQNGAELLIHIGIDTVQLDGRPFEPKIKIGDKVKAGDLLIKFNLNEIKSSGFDSVIPVVITNSAHYFIDKNSYIKENNQNVIMEISKMEVQ</sequence>
<keyword evidence="4" id="KW-0762">Sugar transport</keyword>
<dbReference type="SUPFAM" id="SSF51261">
    <property type="entry name" value="Duplicated hybrid motif"/>
    <property type="match status" value="1"/>
</dbReference>
<dbReference type="SUPFAM" id="SSF55604">
    <property type="entry name" value="Glucose permease domain IIB"/>
    <property type="match status" value="1"/>
</dbReference>
<feature type="domain" description="PTS EIIB type-1" evidence="14">
    <location>
        <begin position="4"/>
        <end position="85"/>
    </location>
</feature>
<dbReference type="InterPro" id="IPR003352">
    <property type="entry name" value="PTS_EIIC"/>
</dbReference>
<feature type="transmembrane region" description="Helical" evidence="12">
    <location>
        <begin position="349"/>
        <end position="368"/>
    </location>
</feature>
<feature type="transmembrane region" description="Helical" evidence="12">
    <location>
        <begin position="277"/>
        <end position="295"/>
    </location>
</feature>
<dbReference type="Pfam" id="PF00358">
    <property type="entry name" value="PTS_EIIA_1"/>
    <property type="match status" value="1"/>
</dbReference>
<reference evidence="16 17" key="1">
    <citation type="submission" date="2018-07" db="EMBL/GenBank/DDBJ databases">
        <title>Anaerosacharophilus polymeroproducens gen. nov. sp. nov., an anaerobic bacterium isolated from salt field.</title>
        <authorList>
            <person name="Kim W."/>
            <person name="Yang S.-H."/>
            <person name="Oh J."/>
            <person name="Lee J.-H."/>
            <person name="Kwon K.K."/>
        </authorList>
    </citation>
    <scope>NUCLEOTIDE SEQUENCE [LARGE SCALE GENOMIC DNA]</scope>
    <source>
        <strain evidence="16 17">MCWD5</strain>
    </source>
</reference>
<keyword evidence="17" id="KW-1185">Reference proteome</keyword>
<feature type="transmembrane region" description="Helical" evidence="12">
    <location>
        <begin position="205"/>
        <end position="222"/>
    </location>
</feature>
<evidence type="ECO:0000313" key="17">
    <source>
        <dbReference type="Proteomes" id="UP000255036"/>
    </source>
</evidence>
<dbReference type="AlphaFoldDB" id="A0A371AYU8"/>
<dbReference type="PROSITE" id="PS51098">
    <property type="entry name" value="PTS_EIIB_TYPE_1"/>
    <property type="match status" value="1"/>
</dbReference>
<dbReference type="InterPro" id="IPR036878">
    <property type="entry name" value="Glu_permease_IIB"/>
</dbReference>
<keyword evidence="5" id="KW-0808">Transferase</keyword>
<dbReference type="RefSeq" id="WP_115480904.1">
    <property type="nucleotide sequence ID" value="NZ_QRCT01000012.1"/>
</dbReference>
<dbReference type="Gene3D" id="2.70.70.10">
    <property type="entry name" value="Glucose Permease (Domain IIA)"/>
    <property type="match status" value="1"/>
</dbReference>
<dbReference type="NCBIfam" id="TIGR01995">
    <property type="entry name" value="PTS-II-ABC-beta"/>
    <property type="match status" value="1"/>
</dbReference>
<dbReference type="Gene3D" id="3.30.1360.60">
    <property type="entry name" value="Glucose permease domain IIB"/>
    <property type="match status" value="1"/>
</dbReference>
<dbReference type="FunFam" id="2.70.70.10:FF:000001">
    <property type="entry name" value="PTS system glucose-specific IIA component"/>
    <property type="match status" value="1"/>
</dbReference>
<dbReference type="Pfam" id="PF02378">
    <property type="entry name" value="PTS_EIIC"/>
    <property type="match status" value="1"/>
</dbReference>
<dbReference type="GO" id="GO:0015771">
    <property type="term" value="P:trehalose transport"/>
    <property type="evidence" value="ECO:0007669"/>
    <property type="project" value="TreeGrafter"/>
</dbReference>
<feature type="transmembrane region" description="Helical" evidence="12">
    <location>
        <begin position="234"/>
        <end position="262"/>
    </location>
</feature>
<evidence type="ECO:0000313" key="16">
    <source>
        <dbReference type="EMBL" id="RDU24672.1"/>
    </source>
</evidence>
<dbReference type="GO" id="GO:0005886">
    <property type="term" value="C:plasma membrane"/>
    <property type="evidence" value="ECO:0007669"/>
    <property type="project" value="UniProtKB-SubCell"/>
</dbReference>
<evidence type="ECO:0000256" key="9">
    <source>
        <dbReference type="ARBA" id="ARBA00022989"/>
    </source>
</evidence>
<dbReference type="PANTHER" id="PTHR30175">
    <property type="entry name" value="PHOSPHOTRANSFERASE SYSTEM TRANSPORT PROTEIN"/>
    <property type="match status" value="1"/>
</dbReference>
<feature type="transmembrane region" description="Helical" evidence="12">
    <location>
        <begin position="140"/>
        <end position="161"/>
    </location>
</feature>
<dbReference type="GO" id="GO:0009401">
    <property type="term" value="P:phosphoenolpyruvate-dependent sugar phosphotransferase system"/>
    <property type="evidence" value="ECO:0007669"/>
    <property type="project" value="UniProtKB-KW"/>
</dbReference>
<dbReference type="Proteomes" id="UP000255036">
    <property type="component" value="Unassembled WGS sequence"/>
</dbReference>
<feature type="domain" description="PTS EIIC type-1" evidence="15">
    <location>
        <begin position="101"/>
        <end position="453"/>
    </location>
</feature>
<dbReference type="CDD" id="cd00212">
    <property type="entry name" value="PTS_IIB_glc"/>
    <property type="match status" value="1"/>
</dbReference>
<evidence type="ECO:0000256" key="4">
    <source>
        <dbReference type="ARBA" id="ARBA00022597"/>
    </source>
</evidence>
<evidence type="ECO:0000256" key="5">
    <source>
        <dbReference type="ARBA" id="ARBA00022679"/>
    </source>
</evidence>
<dbReference type="InterPro" id="IPR001127">
    <property type="entry name" value="PTS_EIIA_1_perm"/>
</dbReference>
<feature type="transmembrane region" description="Helical" evidence="12">
    <location>
        <begin position="168"/>
        <end position="185"/>
    </location>
</feature>
<dbReference type="InterPro" id="IPR018113">
    <property type="entry name" value="PTrfase_EIIB_Cys"/>
</dbReference>
<feature type="transmembrane region" description="Helical" evidence="12">
    <location>
        <begin position="420"/>
        <end position="442"/>
    </location>
</feature>
<feature type="domain" description="PTS EIIA type-1" evidence="13">
    <location>
        <begin position="492"/>
        <end position="596"/>
    </location>
</feature>
<keyword evidence="8" id="KW-0418">Kinase</keyword>
<feature type="active site" description="Phosphocysteine intermediate; for EIIB activity" evidence="11">
    <location>
        <position position="26"/>
    </location>
</feature>
<dbReference type="EMBL" id="QRCT01000012">
    <property type="protein sequence ID" value="RDU24672.1"/>
    <property type="molecule type" value="Genomic_DNA"/>
</dbReference>
<dbReference type="PANTHER" id="PTHR30175:SF1">
    <property type="entry name" value="PTS SYSTEM ARBUTIN-, CELLOBIOSE-, AND SALICIN-SPECIFIC EIIBC COMPONENT-RELATED"/>
    <property type="match status" value="1"/>
</dbReference>
<dbReference type="PROSITE" id="PS51103">
    <property type="entry name" value="PTS_EIIC_TYPE_1"/>
    <property type="match status" value="1"/>
</dbReference>
<feature type="transmembrane region" description="Helical" evidence="12">
    <location>
        <begin position="375"/>
        <end position="400"/>
    </location>
</feature>
<evidence type="ECO:0000256" key="11">
    <source>
        <dbReference type="PROSITE-ProRule" id="PRU00421"/>
    </source>
</evidence>
<keyword evidence="7 12" id="KW-0812">Transmembrane</keyword>
<organism evidence="16 17">
    <name type="scientific">Anaerosacchariphilus polymeriproducens</name>
    <dbReference type="NCBI Taxonomy" id="1812858"/>
    <lineage>
        <taxon>Bacteria</taxon>
        <taxon>Bacillati</taxon>
        <taxon>Bacillota</taxon>
        <taxon>Clostridia</taxon>
        <taxon>Lachnospirales</taxon>
        <taxon>Lachnospiraceae</taxon>
        <taxon>Anaerosacchariphilus</taxon>
    </lineage>
</organism>
<evidence type="ECO:0000256" key="2">
    <source>
        <dbReference type="ARBA" id="ARBA00022448"/>
    </source>
</evidence>
<dbReference type="InterPro" id="IPR013013">
    <property type="entry name" value="PTS_EIIC_1"/>
</dbReference>